<sequence length="141" mass="15705">TQGVVLPPPVQEAFLQQVFDRANLTTTSDADLQNWILNILPSFIANITVQHVTSYFSVIQQRPCPISQQAVQLLDTSSSTFQPATQDQIYQLILGSLTGPAPLRCYANQSYYAFLTSSFMSFQFPNLTTFLSLMPPARVPE</sequence>
<evidence type="ECO:0000313" key="1">
    <source>
        <dbReference type="EMBL" id="KAL0202219.1"/>
    </source>
</evidence>
<evidence type="ECO:0000313" key="2">
    <source>
        <dbReference type="Proteomes" id="UP001529510"/>
    </source>
</evidence>
<dbReference type="AlphaFoldDB" id="A0ABD0RUH7"/>
<feature type="non-terminal residue" evidence="1">
    <location>
        <position position="1"/>
    </location>
</feature>
<dbReference type="EMBL" id="JAMKFB020000001">
    <property type="protein sequence ID" value="KAL0202219.1"/>
    <property type="molecule type" value="Genomic_DNA"/>
</dbReference>
<organism evidence="1 2">
    <name type="scientific">Cirrhinus mrigala</name>
    <name type="common">Mrigala</name>
    <dbReference type="NCBI Taxonomy" id="683832"/>
    <lineage>
        <taxon>Eukaryota</taxon>
        <taxon>Metazoa</taxon>
        <taxon>Chordata</taxon>
        <taxon>Craniata</taxon>
        <taxon>Vertebrata</taxon>
        <taxon>Euteleostomi</taxon>
        <taxon>Actinopterygii</taxon>
        <taxon>Neopterygii</taxon>
        <taxon>Teleostei</taxon>
        <taxon>Ostariophysi</taxon>
        <taxon>Cypriniformes</taxon>
        <taxon>Cyprinidae</taxon>
        <taxon>Labeoninae</taxon>
        <taxon>Labeonini</taxon>
        <taxon>Cirrhinus</taxon>
    </lineage>
</organism>
<feature type="non-terminal residue" evidence="1">
    <location>
        <position position="141"/>
    </location>
</feature>
<proteinExistence type="predicted"/>
<accession>A0ABD0RUH7</accession>
<gene>
    <name evidence="1" type="ORF">M9458_000237</name>
</gene>
<protein>
    <submittedName>
        <fullName evidence="1">Uncharacterized protein</fullName>
    </submittedName>
</protein>
<dbReference type="Proteomes" id="UP001529510">
    <property type="component" value="Unassembled WGS sequence"/>
</dbReference>
<name>A0ABD0RUH7_CIRMR</name>
<comment type="caution">
    <text evidence="1">The sequence shown here is derived from an EMBL/GenBank/DDBJ whole genome shotgun (WGS) entry which is preliminary data.</text>
</comment>
<reference evidence="1 2" key="1">
    <citation type="submission" date="2024-05" db="EMBL/GenBank/DDBJ databases">
        <title>Genome sequencing and assembly of Indian major carp, Cirrhinus mrigala (Hamilton, 1822).</title>
        <authorList>
            <person name="Mohindra V."/>
            <person name="Chowdhury L.M."/>
            <person name="Lal K."/>
            <person name="Jena J.K."/>
        </authorList>
    </citation>
    <scope>NUCLEOTIDE SEQUENCE [LARGE SCALE GENOMIC DNA]</scope>
    <source>
        <strain evidence="1">CM1030</strain>
        <tissue evidence="1">Blood</tissue>
    </source>
</reference>
<keyword evidence="2" id="KW-1185">Reference proteome</keyword>